<keyword evidence="3" id="KW-1185">Reference proteome</keyword>
<evidence type="ECO:0000313" key="3">
    <source>
        <dbReference type="Proteomes" id="UP000576082"/>
    </source>
</evidence>
<gene>
    <name evidence="2" type="ORF">HHU12_04875</name>
</gene>
<feature type="domain" description="AB hydrolase-1" evidence="1">
    <location>
        <begin position="13"/>
        <end position="119"/>
    </location>
</feature>
<evidence type="ECO:0000313" key="2">
    <source>
        <dbReference type="EMBL" id="NME67289.1"/>
    </source>
</evidence>
<dbReference type="PRINTS" id="PR00111">
    <property type="entry name" value="ABHYDROLASE"/>
</dbReference>
<reference evidence="2 3" key="1">
    <citation type="submission" date="2020-04" db="EMBL/GenBank/DDBJ databases">
        <title>Flammeovirga sp. SR4, a novel species isolated from seawater.</title>
        <authorList>
            <person name="Wang X."/>
        </authorList>
    </citation>
    <scope>NUCLEOTIDE SEQUENCE [LARGE SCALE GENOMIC DNA]</scope>
    <source>
        <strain evidence="2 3">ATCC 23126</strain>
    </source>
</reference>
<dbReference type="InterPro" id="IPR000073">
    <property type="entry name" value="AB_hydrolase_1"/>
</dbReference>
<dbReference type="EMBL" id="JABANE010000009">
    <property type="protein sequence ID" value="NME67289.1"/>
    <property type="molecule type" value="Genomic_DNA"/>
</dbReference>
<dbReference type="RefSeq" id="WP_169655521.1">
    <property type="nucleotide sequence ID" value="NZ_JABANE010000009.1"/>
</dbReference>
<organism evidence="2 3">
    <name type="scientific">Flammeovirga aprica JL-4</name>
    <dbReference type="NCBI Taxonomy" id="694437"/>
    <lineage>
        <taxon>Bacteria</taxon>
        <taxon>Pseudomonadati</taxon>
        <taxon>Bacteroidota</taxon>
        <taxon>Cytophagia</taxon>
        <taxon>Cytophagales</taxon>
        <taxon>Flammeovirgaceae</taxon>
        <taxon>Flammeovirga</taxon>
    </lineage>
</organism>
<accession>A0A7X9P256</accession>
<dbReference type="Proteomes" id="UP000576082">
    <property type="component" value="Unassembled WGS sequence"/>
</dbReference>
<dbReference type="PANTHER" id="PTHR43798">
    <property type="entry name" value="MONOACYLGLYCEROL LIPASE"/>
    <property type="match status" value="1"/>
</dbReference>
<comment type="caution">
    <text evidence="2">The sequence shown here is derived from an EMBL/GenBank/DDBJ whole genome shotgun (WGS) entry which is preliminary data.</text>
</comment>
<name>A0A7X9P256_9BACT</name>
<sequence>MLSYTDNKAIDKPALVLIHGFCETKTIWKDFIQVFTPYYRVICIDLPGCGESDAIQQEQPLLSDFADEIHQTLQNLSIPKFTLVGHSLGGYVTLAYAKKYESSLNGIGLFHSTAFEDDEAKKEVRKKAADFVRDNGIRTFVAPMIGNLFAEKHRENHRPIIQEIIDTACHEKVETIAKISLAMGLREDSSALLGQLEIPVLYIIGKKDNAVPLRKSIEEIHLPKNAHIFIKDDVGHMGMFEATLETQQVLLNFLTHVNNMN</sequence>
<evidence type="ECO:0000259" key="1">
    <source>
        <dbReference type="Pfam" id="PF00561"/>
    </source>
</evidence>
<dbReference type="AlphaFoldDB" id="A0A7X9P256"/>
<dbReference type="InterPro" id="IPR050266">
    <property type="entry name" value="AB_hydrolase_sf"/>
</dbReference>
<dbReference type="SUPFAM" id="SSF53474">
    <property type="entry name" value="alpha/beta-Hydrolases"/>
    <property type="match status" value="1"/>
</dbReference>
<keyword evidence="2" id="KW-0378">Hydrolase</keyword>
<dbReference type="InterPro" id="IPR029058">
    <property type="entry name" value="AB_hydrolase_fold"/>
</dbReference>
<dbReference type="PANTHER" id="PTHR43798:SF33">
    <property type="entry name" value="HYDROLASE, PUTATIVE (AFU_ORTHOLOGUE AFUA_2G14860)-RELATED"/>
    <property type="match status" value="1"/>
</dbReference>
<proteinExistence type="predicted"/>
<protein>
    <submittedName>
        <fullName evidence="2">Alpha/beta hydrolase</fullName>
    </submittedName>
</protein>
<dbReference type="GO" id="GO:0016787">
    <property type="term" value="F:hydrolase activity"/>
    <property type="evidence" value="ECO:0007669"/>
    <property type="project" value="UniProtKB-KW"/>
</dbReference>
<dbReference type="GO" id="GO:0016020">
    <property type="term" value="C:membrane"/>
    <property type="evidence" value="ECO:0007669"/>
    <property type="project" value="TreeGrafter"/>
</dbReference>
<dbReference type="Pfam" id="PF00561">
    <property type="entry name" value="Abhydrolase_1"/>
    <property type="match status" value="1"/>
</dbReference>
<dbReference type="Gene3D" id="3.40.50.1820">
    <property type="entry name" value="alpha/beta hydrolase"/>
    <property type="match status" value="1"/>
</dbReference>